<organism evidence="8 9">
    <name type="scientific">Thalassotalea profundi</name>
    <dbReference type="NCBI Taxonomy" id="2036687"/>
    <lineage>
        <taxon>Bacteria</taxon>
        <taxon>Pseudomonadati</taxon>
        <taxon>Pseudomonadota</taxon>
        <taxon>Gammaproteobacteria</taxon>
        <taxon>Alteromonadales</taxon>
        <taxon>Colwelliaceae</taxon>
        <taxon>Thalassotalea</taxon>
    </lineage>
</organism>
<evidence type="ECO:0000256" key="5">
    <source>
        <dbReference type="SAM" id="Coils"/>
    </source>
</evidence>
<reference evidence="9" key="1">
    <citation type="journal article" date="2019" name="Int. J. Syst. Evol. Microbiol.">
        <title>The Global Catalogue of Microorganisms (GCM) 10K type strain sequencing project: providing services to taxonomists for standard genome sequencing and annotation.</title>
        <authorList>
            <consortium name="The Broad Institute Genomics Platform"/>
            <consortium name="The Broad Institute Genome Sequencing Center for Infectious Disease"/>
            <person name="Wu L."/>
            <person name="Ma J."/>
        </authorList>
    </citation>
    <scope>NUCLEOTIDE SEQUENCE [LARGE SCALE GENOMIC DNA]</scope>
    <source>
        <strain evidence="9">CGMCC 1.15922</strain>
    </source>
</reference>
<keyword evidence="9" id="KW-1185">Reference proteome</keyword>
<sequence length="494" mass="53577">MVTKLSGELKQAQDGILSGVRGLQVIYLLNLKEQAPELIQSIDHNASLTMPLIQKITNAYGGDPALLTTLKNNSQRYEKAAVHFKEAMETAPDNRAEYEIYREFVDSHNALTAFYKEFDRINVAEVDAAQKSAQESIAFADTVFYSSIIITIALAVVFSHFLSQKVVQGLNILNRSAHALQRGELIHFSSIEGSDEVADLSRTLDATISHLNSTLSSIHTSVDDVNRHSNELLDANTHIQAATNEVSDHTTQAVTAIEELSVTSKNIAVNTAESATASDGMMTLAHSGLDASEQTKDAVTQLLTTLNKTSEVVDQLQSESSRIETILDVIRNISEQTNLLALNAAIEAARAGEQGRGFAVVADEVRTLAQRSNSSVNEIETMLGQLRSAAQNAVSMMADSTNVAAQAEDKMEESNSLLKEIMEMINAVNDQTQQIATAAEEQSAVAEDISKNMHTIHTLTDTTANISEQTAVTSSSMSEQSESVLKQVAFFKLS</sequence>
<dbReference type="PANTHER" id="PTHR32089:SF112">
    <property type="entry name" value="LYSOZYME-LIKE PROTEIN-RELATED"/>
    <property type="match status" value="1"/>
</dbReference>
<evidence type="ECO:0000313" key="8">
    <source>
        <dbReference type="EMBL" id="GHE91569.1"/>
    </source>
</evidence>
<evidence type="ECO:0000259" key="7">
    <source>
        <dbReference type="PROSITE" id="PS50885"/>
    </source>
</evidence>
<dbReference type="Proteomes" id="UP000626370">
    <property type="component" value="Unassembled WGS sequence"/>
</dbReference>
<keyword evidence="5" id="KW-0175">Coiled coil</keyword>
<dbReference type="PROSITE" id="PS50885">
    <property type="entry name" value="HAMP"/>
    <property type="match status" value="1"/>
</dbReference>
<protein>
    <submittedName>
        <fullName evidence="8">Methyl-accepting chemotaxis protein</fullName>
    </submittedName>
</protein>
<dbReference type="Pfam" id="PF00015">
    <property type="entry name" value="MCPsignal"/>
    <property type="match status" value="1"/>
</dbReference>
<dbReference type="PROSITE" id="PS50111">
    <property type="entry name" value="CHEMOTAXIS_TRANSDUC_2"/>
    <property type="match status" value="1"/>
</dbReference>
<comment type="similarity">
    <text evidence="3">Belongs to the methyl-accepting chemotaxis (MCP) protein family.</text>
</comment>
<comment type="caution">
    <text evidence="8">The sequence shown here is derived from an EMBL/GenBank/DDBJ whole genome shotgun (WGS) entry which is preliminary data.</text>
</comment>
<dbReference type="EMBL" id="BNAH01000008">
    <property type="protein sequence ID" value="GHE91569.1"/>
    <property type="molecule type" value="Genomic_DNA"/>
</dbReference>
<evidence type="ECO:0000256" key="2">
    <source>
        <dbReference type="ARBA" id="ARBA00023224"/>
    </source>
</evidence>
<evidence type="ECO:0000256" key="3">
    <source>
        <dbReference type="ARBA" id="ARBA00029447"/>
    </source>
</evidence>
<name>A0ABQ3IWL5_9GAMM</name>
<dbReference type="CDD" id="cd11386">
    <property type="entry name" value="MCP_signal"/>
    <property type="match status" value="1"/>
</dbReference>
<feature type="domain" description="HAMP" evidence="7">
    <location>
        <begin position="164"/>
        <end position="216"/>
    </location>
</feature>
<accession>A0ABQ3IWL5</accession>
<dbReference type="SUPFAM" id="SSF58104">
    <property type="entry name" value="Methyl-accepting chemotaxis protein (MCP) signaling domain"/>
    <property type="match status" value="1"/>
</dbReference>
<proteinExistence type="inferred from homology"/>
<feature type="coiled-coil region" evidence="5">
    <location>
        <begin position="404"/>
        <end position="431"/>
    </location>
</feature>
<dbReference type="InterPro" id="IPR004089">
    <property type="entry name" value="MCPsignal_dom"/>
</dbReference>
<comment type="subcellular location">
    <subcellularLocation>
        <location evidence="1">Membrane</location>
    </subcellularLocation>
</comment>
<gene>
    <name evidence="8" type="ORF">GCM10011501_21190</name>
</gene>
<evidence type="ECO:0000313" key="9">
    <source>
        <dbReference type="Proteomes" id="UP000626370"/>
    </source>
</evidence>
<evidence type="ECO:0000259" key="6">
    <source>
        <dbReference type="PROSITE" id="PS50111"/>
    </source>
</evidence>
<feature type="domain" description="Methyl-accepting transducer" evidence="6">
    <location>
        <begin position="221"/>
        <end position="457"/>
    </location>
</feature>
<keyword evidence="2 4" id="KW-0807">Transducer</keyword>
<dbReference type="SMART" id="SM00283">
    <property type="entry name" value="MA"/>
    <property type="match status" value="1"/>
</dbReference>
<dbReference type="InterPro" id="IPR003660">
    <property type="entry name" value="HAMP_dom"/>
</dbReference>
<dbReference type="PANTHER" id="PTHR32089">
    <property type="entry name" value="METHYL-ACCEPTING CHEMOTAXIS PROTEIN MCPB"/>
    <property type="match status" value="1"/>
</dbReference>
<evidence type="ECO:0000256" key="4">
    <source>
        <dbReference type="PROSITE-ProRule" id="PRU00284"/>
    </source>
</evidence>
<dbReference type="Gene3D" id="1.10.287.950">
    <property type="entry name" value="Methyl-accepting chemotaxis protein"/>
    <property type="match status" value="1"/>
</dbReference>
<evidence type="ECO:0000256" key="1">
    <source>
        <dbReference type="ARBA" id="ARBA00004370"/>
    </source>
</evidence>